<gene>
    <name evidence="13" type="ORF">KLDO_g2145</name>
</gene>
<evidence type="ECO:0000256" key="1">
    <source>
        <dbReference type="ARBA" id="ARBA00004273"/>
    </source>
</evidence>
<proteinExistence type="inferred from homology"/>
<evidence type="ECO:0000256" key="8">
    <source>
        <dbReference type="ARBA" id="ARBA00023128"/>
    </source>
</evidence>
<keyword evidence="6 11" id="KW-0999">Mitochondrion inner membrane</keyword>
<keyword evidence="7 11" id="KW-0406">Ion transport</keyword>
<evidence type="ECO:0000256" key="12">
    <source>
        <dbReference type="SAM" id="SignalP"/>
    </source>
</evidence>
<keyword evidence="5 11" id="KW-0375">Hydrogen ion transport</keyword>
<evidence type="ECO:0000256" key="2">
    <source>
        <dbReference type="ARBA" id="ARBA00007333"/>
    </source>
</evidence>
<keyword evidence="14" id="KW-1185">Reference proteome</keyword>
<comment type="function">
    <text evidence="11">Subunit e, of the mitochondrial membrane ATP synthase complex (F(1)F(0) ATP synthase or Complex V) that produces ATP from ADP in the presence of a proton gradient across the membrane which is generated by electron transport complexes of the respiratory chain. ATP synthase complex consist of a soluble F(1) head domain - the catalytic core - and a membrane F(1) domain - the membrane proton channel. These two domains are linked by a central stalk rotating inside the F(1) region and a stationary peripheral stalk. During catalysis, ATP synthesis in the catalytic domain of F(1) is coupled via a rotary mechanism of the central stalk subunits to proton translocation. In vivo, can only synthesize ATP although its ATP hydrolase activity can be activated artificially in vitro. Part of the complex F(0) domain.</text>
</comment>
<keyword evidence="12" id="KW-0732">Signal</keyword>
<dbReference type="EMBL" id="CCBQ010000027">
    <property type="protein sequence ID" value="CDO93857.1"/>
    <property type="molecule type" value="Genomic_DNA"/>
</dbReference>
<comment type="similarity">
    <text evidence="2 11">Belongs to the ATPase e subunit family.</text>
</comment>
<dbReference type="Pfam" id="PF05680">
    <property type="entry name" value="ATP-synt_E"/>
    <property type="match status" value="1"/>
</dbReference>
<evidence type="ECO:0000256" key="5">
    <source>
        <dbReference type="ARBA" id="ARBA00022781"/>
    </source>
</evidence>
<keyword evidence="9" id="KW-0472">Membrane</keyword>
<evidence type="ECO:0000256" key="9">
    <source>
        <dbReference type="ARBA" id="ARBA00023136"/>
    </source>
</evidence>
<dbReference type="GO" id="GO:0015078">
    <property type="term" value="F:proton transmembrane transporter activity"/>
    <property type="evidence" value="ECO:0007669"/>
    <property type="project" value="InterPro"/>
</dbReference>
<dbReference type="OrthoDB" id="2125027at2759"/>
<dbReference type="GO" id="GO:0015986">
    <property type="term" value="P:proton motive force-driven ATP synthesis"/>
    <property type="evidence" value="ECO:0007669"/>
    <property type="project" value="InterPro"/>
</dbReference>
<dbReference type="Proteomes" id="UP000031516">
    <property type="component" value="Unassembled WGS sequence"/>
</dbReference>
<accession>A0A0A8L4Q6</accession>
<evidence type="ECO:0000256" key="11">
    <source>
        <dbReference type="RuleBase" id="RU367005"/>
    </source>
</evidence>
<keyword evidence="3 11" id="KW-0813">Transport</keyword>
<keyword evidence="4 11" id="KW-0138">CF(0)</keyword>
<dbReference type="GO" id="GO:0045259">
    <property type="term" value="C:proton-transporting ATP synthase complex"/>
    <property type="evidence" value="ECO:0007669"/>
    <property type="project" value="UniProtKB-UniRule"/>
</dbReference>
<evidence type="ECO:0000256" key="4">
    <source>
        <dbReference type="ARBA" id="ARBA00022547"/>
    </source>
</evidence>
<dbReference type="AlphaFoldDB" id="A0A0A8L4Q6"/>
<evidence type="ECO:0000313" key="13">
    <source>
        <dbReference type="EMBL" id="CDO93857.1"/>
    </source>
</evidence>
<comment type="caution">
    <text evidence="13">The sequence shown here is derived from an EMBL/GenBank/DDBJ whole genome shotgun (WGS) entry which is preliminary data.</text>
</comment>
<evidence type="ECO:0000256" key="3">
    <source>
        <dbReference type="ARBA" id="ARBA00022448"/>
    </source>
</evidence>
<feature type="signal peptide" evidence="12">
    <location>
        <begin position="1"/>
        <end position="19"/>
    </location>
</feature>
<evidence type="ECO:0000256" key="7">
    <source>
        <dbReference type="ARBA" id="ARBA00023065"/>
    </source>
</evidence>
<dbReference type="InterPro" id="IPR008386">
    <property type="entry name" value="ATP_synth_F0_esu_mt"/>
</dbReference>
<name>A0A0A8L4Q6_9SACH</name>
<keyword evidence="8 11" id="KW-0496">Mitochondrion</keyword>
<protein>
    <recommendedName>
        <fullName evidence="11">ATP synthase F(0) complex subunit e, mitochondrial</fullName>
    </recommendedName>
</protein>
<comment type="subunit">
    <text evidence="11">F-type ATPases have 2 components, CF(1) - the catalytic core - and CF(0) - the membrane proton channel. CF(1) and CF(0) have multiple subunits.</text>
</comment>
<evidence type="ECO:0000256" key="6">
    <source>
        <dbReference type="ARBA" id="ARBA00022792"/>
    </source>
</evidence>
<sequence length="95" mass="10299">MSTLNVLRYSALALGVVAGLKTDLSLKSEAQKQQEQKDLDAQLKLVDQAKAEYAKLHPAKKEVKSAAASETKIDLEDPNLDYASVILSAVDSLKQ</sequence>
<reference evidence="13 14" key="1">
    <citation type="submission" date="2014-03" db="EMBL/GenBank/DDBJ databases">
        <title>The genome of Kluyveromyces dobzhanskii.</title>
        <authorList>
            <person name="Nystedt B."/>
            <person name="Astrom S."/>
        </authorList>
    </citation>
    <scope>NUCLEOTIDE SEQUENCE [LARGE SCALE GENOMIC DNA]</scope>
    <source>
        <strain evidence="13 14">CBS 2104</strain>
    </source>
</reference>
<keyword evidence="10 11" id="KW-0066">ATP synthesis</keyword>
<evidence type="ECO:0000256" key="10">
    <source>
        <dbReference type="ARBA" id="ARBA00023310"/>
    </source>
</evidence>
<organism evidence="13 14">
    <name type="scientific">Kluyveromyces dobzhanskii CBS 2104</name>
    <dbReference type="NCBI Taxonomy" id="1427455"/>
    <lineage>
        <taxon>Eukaryota</taxon>
        <taxon>Fungi</taxon>
        <taxon>Dikarya</taxon>
        <taxon>Ascomycota</taxon>
        <taxon>Saccharomycotina</taxon>
        <taxon>Saccharomycetes</taxon>
        <taxon>Saccharomycetales</taxon>
        <taxon>Saccharomycetaceae</taxon>
        <taxon>Kluyveromyces</taxon>
    </lineage>
</organism>
<dbReference type="GO" id="GO:0005743">
    <property type="term" value="C:mitochondrial inner membrane"/>
    <property type="evidence" value="ECO:0007669"/>
    <property type="project" value="UniProtKB-SubCell"/>
</dbReference>
<comment type="subcellular location">
    <subcellularLocation>
        <location evidence="1 11">Mitochondrion inner membrane</location>
    </subcellularLocation>
</comment>
<feature type="chain" id="PRO_5002054848" description="ATP synthase F(0) complex subunit e, mitochondrial" evidence="12">
    <location>
        <begin position="20"/>
        <end position="95"/>
    </location>
</feature>
<evidence type="ECO:0000313" key="14">
    <source>
        <dbReference type="Proteomes" id="UP000031516"/>
    </source>
</evidence>